<dbReference type="InterPro" id="IPR020579">
    <property type="entry name" value="Exonuc_VII_lsu_C"/>
</dbReference>
<organism evidence="9 10">
    <name type="scientific">Candidatus Competibacter denitrificans Run_A_D11</name>
    <dbReference type="NCBI Taxonomy" id="1400863"/>
    <lineage>
        <taxon>Bacteria</taxon>
        <taxon>Pseudomonadati</taxon>
        <taxon>Pseudomonadota</taxon>
        <taxon>Gammaproteobacteria</taxon>
        <taxon>Candidatus Competibacteraceae</taxon>
        <taxon>Candidatus Competibacter</taxon>
    </lineage>
</organism>
<evidence type="ECO:0000256" key="3">
    <source>
        <dbReference type="ARBA" id="ARBA00022801"/>
    </source>
</evidence>
<comment type="caution">
    <text evidence="9">The sequence shown here is derived from an EMBL/GenBank/DDBJ whole genome shotgun (WGS) entry which is preliminary data.</text>
</comment>
<protein>
    <recommendedName>
        <fullName evidence="5">Exodeoxyribonuclease 7 large subunit</fullName>
        <ecNumber evidence="5">3.1.11.6</ecNumber>
    </recommendedName>
    <alternativeName>
        <fullName evidence="5">Exodeoxyribonuclease VII large subunit</fullName>
        <shortName evidence="5">Exonuclease VII large subunit</shortName>
    </alternativeName>
</protein>
<dbReference type="CDD" id="cd04489">
    <property type="entry name" value="ExoVII_LU_OBF"/>
    <property type="match status" value="1"/>
</dbReference>
<evidence type="ECO:0000256" key="4">
    <source>
        <dbReference type="ARBA" id="ARBA00022839"/>
    </source>
</evidence>
<keyword evidence="10" id="KW-1185">Reference proteome</keyword>
<dbReference type="GO" id="GO:0003676">
    <property type="term" value="F:nucleic acid binding"/>
    <property type="evidence" value="ECO:0007669"/>
    <property type="project" value="InterPro"/>
</dbReference>
<dbReference type="EMBL" id="CBTJ020000101">
    <property type="protein sequence ID" value="CDI04162.1"/>
    <property type="molecule type" value="Genomic_DNA"/>
</dbReference>
<keyword evidence="4 5" id="KW-0269">Exonuclease</keyword>
<dbReference type="InterPro" id="IPR025824">
    <property type="entry name" value="OB-fold_nuc-bd_dom"/>
</dbReference>
<evidence type="ECO:0000256" key="2">
    <source>
        <dbReference type="ARBA" id="ARBA00022722"/>
    </source>
</evidence>
<dbReference type="InterPro" id="IPR003753">
    <property type="entry name" value="Exonuc_VII_L"/>
</dbReference>
<dbReference type="Pfam" id="PF02601">
    <property type="entry name" value="Exonuc_VII_L"/>
    <property type="match status" value="1"/>
</dbReference>
<dbReference type="GO" id="GO:0009318">
    <property type="term" value="C:exodeoxyribonuclease VII complex"/>
    <property type="evidence" value="ECO:0007669"/>
    <property type="project" value="UniProtKB-UniRule"/>
</dbReference>
<evidence type="ECO:0000256" key="1">
    <source>
        <dbReference type="ARBA" id="ARBA00022490"/>
    </source>
</evidence>
<dbReference type="STRING" id="1400863.BN873_890068"/>
<keyword evidence="2 5" id="KW-0540">Nuclease</keyword>
<dbReference type="AlphaFoldDB" id="W6M9C4"/>
<comment type="similarity">
    <text evidence="5 6">Belongs to the XseA family.</text>
</comment>
<dbReference type="OrthoDB" id="9802795at2"/>
<feature type="domain" description="OB-fold nucleic acid binding" evidence="8">
    <location>
        <begin position="7"/>
        <end position="99"/>
    </location>
</feature>
<dbReference type="Pfam" id="PF13742">
    <property type="entry name" value="tRNA_anti_2"/>
    <property type="match status" value="1"/>
</dbReference>
<dbReference type="GO" id="GO:0005737">
    <property type="term" value="C:cytoplasm"/>
    <property type="evidence" value="ECO:0007669"/>
    <property type="project" value="UniProtKB-SubCell"/>
</dbReference>
<comment type="subcellular location">
    <subcellularLocation>
        <location evidence="5 6">Cytoplasm</location>
    </subcellularLocation>
</comment>
<dbReference type="GO" id="GO:0006308">
    <property type="term" value="P:DNA catabolic process"/>
    <property type="evidence" value="ECO:0007669"/>
    <property type="project" value="UniProtKB-UniRule"/>
</dbReference>
<evidence type="ECO:0000313" key="10">
    <source>
        <dbReference type="Proteomes" id="UP000035760"/>
    </source>
</evidence>
<dbReference type="EC" id="3.1.11.6" evidence="5"/>
<evidence type="ECO:0000259" key="8">
    <source>
        <dbReference type="Pfam" id="PF13742"/>
    </source>
</evidence>
<keyword evidence="3 5" id="KW-0378">Hydrolase</keyword>
<dbReference type="Proteomes" id="UP000035760">
    <property type="component" value="Unassembled WGS sequence"/>
</dbReference>
<name>W6M9C4_9GAMM</name>
<reference evidence="9" key="1">
    <citation type="submission" date="2013-07" db="EMBL/GenBank/DDBJ databases">
        <authorList>
            <person name="McIlroy S."/>
        </authorList>
    </citation>
    <scope>NUCLEOTIDE SEQUENCE [LARGE SCALE GENOMIC DNA]</scope>
    <source>
        <strain evidence="9">Run_A_D11</strain>
    </source>
</reference>
<feature type="domain" description="Exonuclease VII large subunit C-terminal" evidence="7">
    <location>
        <begin position="123"/>
        <end position="439"/>
    </location>
</feature>
<proteinExistence type="inferred from homology"/>
<dbReference type="NCBIfam" id="TIGR00237">
    <property type="entry name" value="xseA"/>
    <property type="match status" value="1"/>
</dbReference>
<comment type="catalytic activity">
    <reaction evidence="5 6">
        <text>Exonucleolytic cleavage in either 5'- to 3'- or 3'- to 5'-direction to yield nucleoside 5'-phosphates.</text>
        <dbReference type="EC" id="3.1.11.6"/>
    </reaction>
</comment>
<accession>W6M9C4</accession>
<comment type="function">
    <text evidence="5">Bidirectionally degrades single-stranded DNA into large acid-insoluble oligonucleotides, which are then degraded further into small acid-soluble oligonucleotides.</text>
</comment>
<gene>
    <name evidence="5 9" type="primary">xseA</name>
    <name evidence="9" type="ORF">BN873_890068</name>
</gene>
<comment type="subunit">
    <text evidence="5">Heterooligomer composed of large and small subunits.</text>
</comment>
<dbReference type="PANTHER" id="PTHR30008:SF0">
    <property type="entry name" value="EXODEOXYRIBONUCLEASE 7 LARGE SUBUNIT"/>
    <property type="match status" value="1"/>
</dbReference>
<evidence type="ECO:0000313" key="9">
    <source>
        <dbReference type="EMBL" id="CDI04162.1"/>
    </source>
</evidence>
<dbReference type="PANTHER" id="PTHR30008">
    <property type="entry name" value="EXODEOXYRIBONUCLEASE 7 LARGE SUBUNIT"/>
    <property type="match status" value="1"/>
</dbReference>
<keyword evidence="1 5" id="KW-0963">Cytoplasm</keyword>
<dbReference type="HAMAP" id="MF_00378">
    <property type="entry name" value="Exonuc_7_L"/>
    <property type="match status" value="1"/>
</dbReference>
<dbReference type="GO" id="GO:0008855">
    <property type="term" value="F:exodeoxyribonuclease VII activity"/>
    <property type="evidence" value="ECO:0007669"/>
    <property type="project" value="UniProtKB-UniRule"/>
</dbReference>
<reference evidence="9" key="2">
    <citation type="submission" date="2014-03" db="EMBL/GenBank/DDBJ databases">
        <title>Candidatus Competibacter-lineage genomes retrieved from metagenomes reveal functional metabolic diversity.</title>
        <authorList>
            <person name="McIlroy S.J."/>
            <person name="Albertsen M."/>
            <person name="Andresen E.K."/>
            <person name="Saunders A.M."/>
            <person name="Kristiansen R."/>
            <person name="Stokholm-Bjerregaard M."/>
            <person name="Nielsen K.L."/>
            <person name="Nielsen P.H."/>
        </authorList>
    </citation>
    <scope>NUCLEOTIDE SEQUENCE</scope>
    <source>
        <strain evidence="9">Run_A_D11</strain>
    </source>
</reference>
<evidence type="ECO:0000256" key="6">
    <source>
        <dbReference type="RuleBase" id="RU004355"/>
    </source>
</evidence>
<sequence length="459" mass="51270">MATRETYTVSRLNQEARTLLEGQFASLWVEGEVSNLTRPSSGHLYFSLKDARAQIRCALFQNRAFLFRDCPHNGQQVLVRGRVSLYEPRGDYQIIVDYVEEAGAGALQRAYDALRLKLEREGLFAPERKRPLPAFPRQIGVITSPTGAAIRDVLATLRRRCPSLPVLVYPVPVQGEGAAAHITRTLHLAAQRQDCDVLLLVRGGGSLEDLATFNDETVVRAICQCSIPVVAGIGHETDVTIADFAADARAATPTAAAALAGPDMLAWLVKIGSLDERLQRAIQQALHRQRRHLHGLQQRLVRQEPRRRLLSHTQRVDELDQRLRQALYQQMNRERIALNGLAGRLGARALADRVRTQRRQWEQLAGRLGHAMHQRVRVAAQRNQTLSGQLQVLSPLATLERGYAILRRPTDRAILRRASQTTVGETLEVLLSEGRLHCEITALSGVDFPNTPPTYRQPT</sequence>
<evidence type="ECO:0000256" key="5">
    <source>
        <dbReference type="HAMAP-Rule" id="MF_00378"/>
    </source>
</evidence>
<dbReference type="RefSeq" id="WP_048676004.1">
    <property type="nucleotide sequence ID" value="NZ_CBTJ020000101.1"/>
</dbReference>
<evidence type="ECO:0000259" key="7">
    <source>
        <dbReference type="Pfam" id="PF02601"/>
    </source>
</evidence>